<comment type="caution">
    <text evidence="2">The sequence shown here is derived from an EMBL/GenBank/DDBJ whole genome shotgun (WGS) entry which is preliminary data.</text>
</comment>
<evidence type="ECO:0000313" key="2">
    <source>
        <dbReference type="EMBL" id="KAK2088316.1"/>
    </source>
</evidence>
<protein>
    <submittedName>
        <fullName evidence="2">Uncharacterized protein</fullName>
    </submittedName>
</protein>
<dbReference type="Proteomes" id="UP001266305">
    <property type="component" value="Unassembled WGS sequence"/>
</dbReference>
<dbReference type="EMBL" id="JASSZA010000019">
    <property type="protein sequence ID" value="KAK2088316.1"/>
    <property type="molecule type" value="Genomic_DNA"/>
</dbReference>
<gene>
    <name evidence="2" type="ORF">P7K49_034223</name>
</gene>
<proteinExistence type="predicted"/>
<evidence type="ECO:0000313" key="3">
    <source>
        <dbReference type="Proteomes" id="UP001266305"/>
    </source>
</evidence>
<feature type="compositionally biased region" description="Low complexity" evidence="1">
    <location>
        <begin position="58"/>
        <end position="68"/>
    </location>
</feature>
<reference evidence="2 3" key="1">
    <citation type="submission" date="2023-05" db="EMBL/GenBank/DDBJ databases">
        <title>B98-5 Cell Line De Novo Hybrid Assembly: An Optical Mapping Approach.</title>
        <authorList>
            <person name="Kananen K."/>
            <person name="Auerbach J.A."/>
            <person name="Kautto E."/>
            <person name="Blachly J.S."/>
        </authorList>
    </citation>
    <scope>NUCLEOTIDE SEQUENCE [LARGE SCALE GENOMIC DNA]</scope>
    <source>
        <strain evidence="2">B95-8</strain>
        <tissue evidence="2">Cell line</tissue>
    </source>
</reference>
<sequence length="111" mass="12426">MSGSTDAIAEKSDSHHRLPNPNHSSQRAPLRTREIRHRQPTTDATETHRRTPKPPSQTPQATSTPPITGCTETPVVTNQNHLKDFSVLKYGNSDTSGKKALEDHFHFRSDF</sequence>
<evidence type="ECO:0000256" key="1">
    <source>
        <dbReference type="SAM" id="MobiDB-lite"/>
    </source>
</evidence>
<keyword evidence="3" id="KW-1185">Reference proteome</keyword>
<name>A0ABQ9TU44_SAGOE</name>
<feature type="region of interest" description="Disordered" evidence="1">
    <location>
        <begin position="1"/>
        <end position="75"/>
    </location>
</feature>
<organism evidence="2 3">
    <name type="scientific">Saguinus oedipus</name>
    <name type="common">Cotton-top tamarin</name>
    <name type="synonym">Oedipomidas oedipus</name>
    <dbReference type="NCBI Taxonomy" id="9490"/>
    <lineage>
        <taxon>Eukaryota</taxon>
        <taxon>Metazoa</taxon>
        <taxon>Chordata</taxon>
        <taxon>Craniata</taxon>
        <taxon>Vertebrata</taxon>
        <taxon>Euteleostomi</taxon>
        <taxon>Mammalia</taxon>
        <taxon>Eutheria</taxon>
        <taxon>Euarchontoglires</taxon>
        <taxon>Primates</taxon>
        <taxon>Haplorrhini</taxon>
        <taxon>Platyrrhini</taxon>
        <taxon>Cebidae</taxon>
        <taxon>Callitrichinae</taxon>
        <taxon>Saguinus</taxon>
    </lineage>
</organism>
<accession>A0ABQ9TU44</accession>